<comment type="caution">
    <text evidence="1">The sequence shown here is derived from an EMBL/GenBank/DDBJ whole genome shotgun (WGS) entry which is preliminary data.</text>
</comment>
<evidence type="ECO:0000313" key="2">
    <source>
        <dbReference type="Proteomes" id="UP001187192"/>
    </source>
</evidence>
<proteinExistence type="predicted"/>
<dbReference type="AlphaFoldDB" id="A0AA88AJR1"/>
<gene>
    <name evidence="1" type="ORF">TIFTF001_014465</name>
</gene>
<evidence type="ECO:0000313" key="1">
    <source>
        <dbReference type="EMBL" id="GMN45271.1"/>
    </source>
</evidence>
<protein>
    <submittedName>
        <fullName evidence="1">Uncharacterized protein</fullName>
    </submittedName>
</protein>
<accession>A0AA88AJR1</accession>
<sequence>MKLLALQCVIWEEESRTCPIRLLELEKKGSRPGIKKWKPEIIFQNQTNSVQYLGDHLFSIPMVRALAHEPSPRTAVSCRNEITLVPLLDTLLWRQLTRGILGNPNQITRR</sequence>
<organism evidence="1 2">
    <name type="scientific">Ficus carica</name>
    <name type="common">Common fig</name>
    <dbReference type="NCBI Taxonomy" id="3494"/>
    <lineage>
        <taxon>Eukaryota</taxon>
        <taxon>Viridiplantae</taxon>
        <taxon>Streptophyta</taxon>
        <taxon>Embryophyta</taxon>
        <taxon>Tracheophyta</taxon>
        <taxon>Spermatophyta</taxon>
        <taxon>Magnoliopsida</taxon>
        <taxon>eudicotyledons</taxon>
        <taxon>Gunneridae</taxon>
        <taxon>Pentapetalae</taxon>
        <taxon>rosids</taxon>
        <taxon>fabids</taxon>
        <taxon>Rosales</taxon>
        <taxon>Moraceae</taxon>
        <taxon>Ficeae</taxon>
        <taxon>Ficus</taxon>
    </lineage>
</organism>
<reference evidence="1" key="1">
    <citation type="submission" date="2023-07" db="EMBL/GenBank/DDBJ databases">
        <title>draft genome sequence of fig (Ficus carica).</title>
        <authorList>
            <person name="Takahashi T."/>
            <person name="Nishimura K."/>
        </authorList>
    </citation>
    <scope>NUCLEOTIDE SEQUENCE</scope>
</reference>
<dbReference type="Proteomes" id="UP001187192">
    <property type="component" value="Unassembled WGS sequence"/>
</dbReference>
<name>A0AA88AJR1_FICCA</name>
<keyword evidence="2" id="KW-1185">Reference proteome</keyword>
<dbReference type="Gramene" id="FCD_00007807-RA">
    <property type="protein sequence ID" value="FCD_00007807-RA:cds"/>
    <property type="gene ID" value="FCD_00007807"/>
</dbReference>
<dbReference type="EMBL" id="BTGU01000020">
    <property type="protein sequence ID" value="GMN45271.1"/>
    <property type="molecule type" value="Genomic_DNA"/>
</dbReference>